<comment type="caution">
    <text evidence="15">The sequence shown here is derived from an EMBL/GenBank/DDBJ whole genome shotgun (WGS) entry which is preliminary data.</text>
</comment>
<feature type="disulfide bond" evidence="11">
    <location>
        <begin position="1676"/>
        <end position="1691"/>
    </location>
</feature>
<feature type="region of interest" description="Disordered" evidence="12">
    <location>
        <begin position="1056"/>
        <end position="1078"/>
    </location>
</feature>
<reference evidence="15" key="2">
    <citation type="submission" date="2023-03" db="EMBL/GenBank/DDBJ databases">
        <authorList>
            <person name="Inwood S.N."/>
            <person name="Skelly J.G."/>
            <person name="Guhlin J."/>
            <person name="Harrop T.W.R."/>
            <person name="Goldson S.G."/>
            <person name="Dearden P.K."/>
        </authorList>
    </citation>
    <scope>NUCLEOTIDE SEQUENCE</scope>
    <source>
        <strain evidence="15">Lincoln</strain>
        <tissue evidence="15">Whole body</tissue>
    </source>
</reference>
<keyword evidence="5" id="KW-0677">Repeat</keyword>
<evidence type="ECO:0000256" key="8">
    <source>
        <dbReference type="ARBA" id="ARBA00022989"/>
    </source>
</evidence>
<feature type="disulfide bond" evidence="11">
    <location>
        <begin position="1693"/>
        <end position="1705"/>
    </location>
</feature>
<feature type="domain" description="Peptidase S1" evidence="14">
    <location>
        <begin position="1859"/>
        <end position="2085"/>
    </location>
</feature>
<name>A0AA39G787_MICHY</name>
<evidence type="ECO:0000256" key="7">
    <source>
        <dbReference type="ARBA" id="ARBA00022825"/>
    </source>
</evidence>
<feature type="region of interest" description="Disordered" evidence="12">
    <location>
        <begin position="318"/>
        <end position="681"/>
    </location>
</feature>
<dbReference type="InterPro" id="IPR043504">
    <property type="entry name" value="Peptidase_S1_PA_chymotrypsin"/>
</dbReference>
<dbReference type="SUPFAM" id="SSF57424">
    <property type="entry name" value="LDL receptor-like module"/>
    <property type="match status" value="5"/>
</dbReference>
<feature type="compositionally biased region" description="Low complexity" evidence="12">
    <location>
        <begin position="982"/>
        <end position="993"/>
    </location>
</feature>
<evidence type="ECO:0000256" key="12">
    <source>
        <dbReference type="SAM" id="MobiDB-lite"/>
    </source>
</evidence>
<dbReference type="Gene3D" id="2.40.10.10">
    <property type="entry name" value="Trypsin-like serine proteases"/>
    <property type="match status" value="1"/>
</dbReference>
<feature type="compositionally biased region" description="Polar residues" evidence="12">
    <location>
        <begin position="318"/>
        <end position="345"/>
    </location>
</feature>
<dbReference type="CDD" id="cd00112">
    <property type="entry name" value="LDLa"/>
    <property type="match status" value="5"/>
</dbReference>
<dbReference type="GO" id="GO:0006508">
    <property type="term" value="P:proteolysis"/>
    <property type="evidence" value="ECO:0007669"/>
    <property type="project" value="UniProtKB-KW"/>
</dbReference>
<sequence>MKSRAVNALYGKKEQIEAVNLELVSMRPYTANNLQTKGQEACELPNESYEEYFVPVNEHRKYIRGEKLYVTKDKRTKSSYWRRIACWTFGLTVLTLALVIAILAATGVILTQEASKPLENDQPRLLGDVNAAGSQEFIKNPPPSPPPETSSFPPWQTTNESMMKIVPEALDGSIWLNNLAWNDDLLDVKSRVYRSISSEIEDALRDMIMPTATVTTVKVYNITNDGQVMFRISYPPTSIPEMLQENIEKMLRKNENMIGKYHLKRMDIKHLLDECEYNNINCATSCKYDYANGAFGCACAPGRLIDDNGNDCIDETDLSNVNMNNDDAQSTTVKDTVQGRSQAPDNSFEPRGLDEQLHHPYHNHDHHQHKEHEHHRHEEFVTVSSPEPSASSEFNLNTESSTKPVAEPKPEPESSTEPTTEFESKAEPSSEPAAEPKSESTPITGHILDDPNFHSDSTIFLKPEPEPAGEPKSEPESTAEPTSESKSEPEPAIDLTIVPTAEPKSEPESVTEPSSDFDLEFKSEPSSEPSAEPKLEPEPTMESVSSSESNVEPKSEPEPSSEPNSEPKSEPDPSSEPTTEPKSEPESSSEPTTEPKSDPEPSSEPNAEPKSEPEPSSEPNAEPELESESTTEPEPSFNFNIEPKSEPGPVTEEPKPSSEPKSIFNEESTAEPNSKAQPAPEPGILSIVQSELNSSMKPIITEESRIPMEPITTAEPLAVIPLVADEETKYTISLEDSTTMPIDEENIQTTQEIIEMLPTAIPKTSVTQSNHHHVEYEERSNDKTHIAAENEEAMTSDVTTQSSISTETNISTVSNEDLKHQTDFENTENSSMELMTTMPEVSVTNSNIPQLNSSVFLPTILNNDSMSQMTPEQIDPYALIHNVLGINVTTENPVRNLFITNNFQPVIPVNSDNNTEKPFETVTVTEDKHTDDMSPFLPDVIREKENSKKAPRLDKDEQDFPNPFEPHVEDVIVHHHIKTESTMTSNNNTNGTEFTDLNNDTYLSHDARQTGTTREEDVSMLDMMTTVTSTFSSMTEVPSVGDVIDLEHPYIDNMNSKQKLTNDTDDEHRNNGNFDDDKASVDIEDDIIHNKNQSIINSEREKIYEKLNNKNNEPSTIKNKFEDNVEDQYNDILDENISKKLEITQGGNFKLIEKNSDIGVNNKNLISTTFKTNETTGALEDNQSMITTMDPIVHKDNINSTTALPMSVKLIDDNKFTTEVPIMPMEIQQEFSTTDMIENTDSTVIGITENIVSNSPVTATTQISMLDTKTTAQIPILPDEFQTTEASIIEKSLNNMNSTLELLSSSTESVNNMLKNDETTIITDLPEITTILDVKPVSETITDDQEPEIFNITHFFTTTEQVLTIPEQSDINDSINDENLKVIPLDDEYENKEPDYHHDEVNEKTHFNYPKLKIFEIMPTSSENQNFDSDFINSNITSTNVSTKSVLPEVTTAKSPRRIPEIIPVYEQIEENEENPMLHPLHMIKNHLHLTNTTEKTDDNEEEKETLVPSMTSSTINPAINMQNNSVPTFTFSKCNAGQFQCVNGTSRDGAYCVNLSSKCDSENDCSDGSDELNCEDTGCLGNFQCRSGQCLGRHLVCNGIGDCDDGSDEEKCDEWRCHFDEFKCPNGRCIPDLWRCNGRPDCEDHRDEYSCSESCGNNEYLCPTENWCIPLTWRCNGVPECANGEDEKLCDCALDQFKCQTGGCVASNLVCDGIEHCPDLSDEWDCLIANMSIENIKESSINDDLTAMSVGQQPTLLKIKQSDNLRYMVCADNWNKNVSDSYCRSLGYFGSETTQTLVQNNDGGKFLRLNENYHNDDSNFVSYLEITDSCEMGNVVKISCQEFSCGSVPDNEGPTARLVGGTPAGEGQWSSVALLKEMKNGAACTASVLGPMHALASYSCIHKYRQSDHWELFIGRDLQKSIGVKNIIPYPQVKYNQFLYNNDIALIQLERPLVFSRNVSAVCLPSQQLQPRALCVTVGWGFPINGDVNLKLNFLPIPIYNTEECNATSHYAGFITKSNICAGFTGTDKGTCYNDEGAPLMCATETGRWEIQGLLSHHSRCSRGHPAIYSSLSPAITWLQNLIPALQIRT</sequence>
<comment type="caution">
    <text evidence="11">Lacks conserved residue(s) required for the propagation of feature annotation.</text>
</comment>
<feature type="compositionally biased region" description="Basic and acidic residues" evidence="12">
    <location>
        <begin position="368"/>
        <end position="380"/>
    </location>
</feature>
<dbReference type="Pfam" id="PF00089">
    <property type="entry name" value="Trypsin"/>
    <property type="match status" value="1"/>
</dbReference>
<evidence type="ECO:0000256" key="13">
    <source>
        <dbReference type="SAM" id="Phobius"/>
    </source>
</evidence>
<protein>
    <recommendedName>
        <fullName evidence="14">Peptidase S1 domain-containing protein</fullName>
    </recommendedName>
</protein>
<comment type="subcellular location">
    <subcellularLocation>
        <location evidence="2">Endomembrane system</location>
    </subcellularLocation>
    <subcellularLocation>
        <location evidence="1">Membrane</location>
        <topology evidence="1">Single-pass membrane protein</topology>
    </subcellularLocation>
</comment>
<dbReference type="PANTHER" id="PTHR24270">
    <property type="entry name" value="LOW-DENSITY LIPOPROTEIN RECEPTOR-RELATED"/>
    <property type="match status" value="1"/>
</dbReference>
<proteinExistence type="predicted"/>
<keyword evidence="6" id="KW-0378">Hydrolase</keyword>
<evidence type="ECO:0000313" key="16">
    <source>
        <dbReference type="Proteomes" id="UP001168972"/>
    </source>
</evidence>
<dbReference type="GO" id="GO:0016192">
    <property type="term" value="P:vesicle-mediated transport"/>
    <property type="evidence" value="ECO:0007669"/>
    <property type="project" value="UniProtKB-ARBA"/>
</dbReference>
<dbReference type="PROSITE" id="PS01209">
    <property type="entry name" value="LDLRA_1"/>
    <property type="match status" value="4"/>
</dbReference>
<dbReference type="Gene3D" id="4.10.400.10">
    <property type="entry name" value="Low-density Lipoprotein Receptor"/>
    <property type="match status" value="5"/>
</dbReference>
<dbReference type="PROSITE" id="PS50240">
    <property type="entry name" value="TRYPSIN_DOM"/>
    <property type="match status" value="1"/>
</dbReference>
<dbReference type="Pfam" id="PF15494">
    <property type="entry name" value="SRCR_2"/>
    <property type="match status" value="1"/>
</dbReference>
<gene>
    <name evidence="15" type="ORF">PV327_000421</name>
</gene>
<feature type="disulfide bond" evidence="11">
    <location>
        <begin position="1598"/>
        <end position="1613"/>
    </location>
</feature>
<dbReference type="InterPro" id="IPR036055">
    <property type="entry name" value="LDL_receptor-like_sf"/>
</dbReference>
<feature type="disulfide bond" evidence="11">
    <location>
        <begin position="1618"/>
        <end position="1630"/>
    </location>
</feature>
<evidence type="ECO:0000256" key="1">
    <source>
        <dbReference type="ARBA" id="ARBA00004167"/>
    </source>
</evidence>
<feature type="compositionally biased region" description="Acidic residues" evidence="12">
    <location>
        <begin position="621"/>
        <end position="631"/>
    </location>
</feature>
<dbReference type="GO" id="GO:0012505">
    <property type="term" value="C:endomembrane system"/>
    <property type="evidence" value="ECO:0007669"/>
    <property type="project" value="UniProtKB-SubCell"/>
</dbReference>
<keyword evidence="7" id="KW-0720">Serine protease</keyword>
<feature type="compositionally biased region" description="Basic and acidic residues" evidence="12">
    <location>
        <begin position="1003"/>
        <end position="1015"/>
    </location>
</feature>
<dbReference type="InterPro" id="IPR023415">
    <property type="entry name" value="LDLR_class-A_CS"/>
</dbReference>
<dbReference type="InterPro" id="IPR001254">
    <property type="entry name" value="Trypsin_dom"/>
</dbReference>
<keyword evidence="10 11" id="KW-1015">Disulfide bond</keyword>
<dbReference type="CDD" id="cd00190">
    <property type="entry name" value="Tryp_SPc"/>
    <property type="match status" value="1"/>
</dbReference>
<keyword evidence="3" id="KW-0645">Protease</keyword>
<feature type="compositionally biased region" description="Polar residues" evidence="12">
    <location>
        <begin position="665"/>
        <end position="676"/>
    </location>
</feature>
<dbReference type="PROSITE" id="PS50068">
    <property type="entry name" value="LDLRA_2"/>
    <property type="match status" value="5"/>
</dbReference>
<dbReference type="Gene3D" id="3.10.250.10">
    <property type="entry name" value="SRCR-like domain"/>
    <property type="match status" value="1"/>
</dbReference>
<dbReference type="PRINTS" id="PR00261">
    <property type="entry name" value="LDLRECEPTOR"/>
</dbReference>
<accession>A0AA39G787</accession>
<feature type="region of interest" description="Disordered" evidence="12">
    <location>
        <begin position="982"/>
        <end position="1015"/>
    </location>
</feature>
<organism evidence="15 16">
    <name type="scientific">Microctonus hyperodae</name>
    <name type="common">Parasitoid wasp</name>
    <dbReference type="NCBI Taxonomy" id="165561"/>
    <lineage>
        <taxon>Eukaryota</taxon>
        <taxon>Metazoa</taxon>
        <taxon>Ecdysozoa</taxon>
        <taxon>Arthropoda</taxon>
        <taxon>Hexapoda</taxon>
        <taxon>Insecta</taxon>
        <taxon>Pterygota</taxon>
        <taxon>Neoptera</taxon>
        <taxon>Endopterygota</taxon>
        <taxon>Hymenoptera</taxon>
        <taxon>Apocrita</taxon>
        <taxon>Ichneumonoidea</taxon>
        <taxon>Braconidae</taxon>
        <taxon>Euphorinae</taxon>
        <taxon>Microctonus</taxon>
    </lineage>
</organism>
<evidence type="ECO:0000256" key="5">
    <source>
        <dbReference type="ARBA" id="ARBA00022737"/>
    </source>
</evidence>
<dbReference type="SMART" id="SM00192">
    <property type="entry name" value="LDLa"/>
    <property type="match status" value="5"/>
</dbReference>
<feature type="disulfide bond" evidence="11">
    <location>
        <begin position="1700"/>
        <end position="1718"/>
    </location>
</feature>
<dbReference type="InterPro" id="IPR036772">
    <property type="entry name" value="SRCR-like_dom_sf"/>
</dbReference>
<feature type="region of interest" description="Disordered" evidence="12">
    <location>
        <begin position="135"/>
        <end position="157"/>
    </location>
</feature>
<feature type="compositionally biased region" description="Basic and acidic residues" evidence="12">
    <location>
        <begin position="422"/>
        <end position="438"/>
    </location>
</feature>
<feature type="compositionally biased region" description="Basic and acidic residues" evidence="12">
    <location>
        <begin position="519"/>
        <end position="537"/>
    </location>
</feature>
<keyword evidence="4 13" id="KW-0812">Transmembrane</keyword>
<evidence type="ECO:0000256" key="4">
    <source>
        <dbReference type="ARBA" id="ARBA00022692"/>
    </source>
</evidence>
<feature type="disulfide bond" evidence="11">
    <location>
        <begin position="1560"/>
        <end position="1575"/>
    </location>
</feature>
<feature type="compositionally biased region" description="Low complexity" evidence="12">
    <location>
        <begin position="538"/>
        <end position="550"/>
    </location>
</feature>
<evidence type="ECO:0000256" key="3">
    <source>
        <dbReference type="ARBA" id="ARBA00022670"/>
    </source>
</evidence>
<feature type="transmembrane region" description="Helical" evidence="13">
    <location>
        <begin position="84"/>
        <end position="110"/>
    </location>
</feature>
<keyword evidence="8 13" id="KW-1133">Transmembrane helix</keyword>
<dbReference type="SUPFAM" id="SSF50494">
    <property type="entry name" value="Trypsin-like serine proteases"/>
    <property type="match status" value="1"/>
</dbReference>
<evidence type="ECO:0000256" key="6">
    <source>
        <dbReference type="ARBA" id="ARBA00022801"/>
    </source>
</evidence>
<feature type="disulfide bond" evidence="11">
    <location>
        <begin position="1586"/>
        <end position="1604"/>
    </location>
</feature>
<evidence type="ECO:0000259" key="14">
    <source>
        <dbReference type="PROSITE" id="PS50240"/>
    </source>
</evidence>
<dbReference type="InterPro" id="IPR002172">
    <property type="entry name" value="LDrepeatLR_classA_rpt"/>
</dbReference>
<feature type="disulfide bond" evidence="11">
    <location>
        <begin position="1625"/>
        <end position="1643"/>
    </location>
</feature>
<dbReference type="Proteomes" id="UP001168972">
    <property type="component" value="Unassembled WGS sequence"/>
</dbReference>
<dbReference type="SMART" id="SM00020">
    <property type="entry name" value="Tryp_SPc"/>
    <property type="match status" value="1"/>
</dbReference>
<evidence type="ECO:0000256" key="11">
    <source>
        <dbReference type="PROSITE-ProRule" id="PRU00124"/>
    </source>
</evidence>
<evidence type="ECO:0000313" key="15">
    <source>
        <dbReference type="EMBL" id="KAK0182266.1"/>
    </source>
</evidence>
<feature type="compositionally biased region" description="Basic and acidic residues" evidence="12">
    <location>
        <begin position="1060"/>
        <end position="1078"/>
    </location>
</feature>
<evidence type="ECO:0000256" key="2">
    <source>
        <dbReference type="ARBA" id="ARBA00004308"/>
    </source>
</evidence>
<dbReference type="EMBL" id="JAQQBR010000001">
    <property type="protein sequence ID" value="KAK0182266.1"/>
    <property type="molecule type" value="Genomic_DNA"/>
</dbReference>
<feature type="disulfide bond" evidence="11">
    <location>
        <begin position="1712"/>
        <end position="1727"/>
    </location>
</feature>
<dbReference type="Pfam" id="PF00057">
    <property type="entry name" value="Ldl_recept_a"/>
    <property type="match status" value="5"/>
</dbReference>
<reference evidence="15" key="1">
    <citation type="journal article" date="2023" name="bioRxiv">
        <title>Scaffold-level genome assemblies of two parasitoid biocontrol wasps reveal the parthenogenesis mechanism and an associated novel virus.</title>
        <authorList>
            <person name="Inwood S."/>
            <person name="Skelly J."/>
            <person name="Guhlin J."/>
            <person name="Harrop T."/>
            <person name="Goldson S."/>
            <person name="Dearden P."/>
        </authorList>
    </citation>
    <scope>NUCLEOTIDE SEQUENCE</scope>
    <source>
        <strain evidence="15">Lincoln</strain>
        <tissue evidence="15">Whole body</tissue>
    </source>
</reference>
<keyword evidence="9 13" id="KW-0472">Membrane</keyword>
<feature type="disulfide bond" evidence="11">
    <location>
        <begin position="1637"/>
        <end position="1652"/>
    </location>
</feature>
<evidence type="ECO:0000256" key="9">
    <source>
        <dbReference type="ARBA" id="ARBA00023136"/>
    </source>
</evidence>
<evidence type="ECO:0000256" key="10">
    <source>
        <dbReference type="ARBA" id="ARBA00023157"/>
    </source>
</evidence>
<dbReference type="InterPro" id="IPR050685">
    <property type="entry name" value="LDLR"/>
</dbReference>
<dbReference type="GO" id="GO:0004252">
    <property type="term" value="F:serine-type endopeptidase activity"/>
    <property type="evidence" value="ECO:0007669"/>
    <property type="project" value="InterPro"/>
</dbReference>
<dbReference type="SUPFAM" id="SSF56487">
    <property type="entry name" value="SRCR-like"/>
    <property type="match status" value="1"/>
</dbReference>
<dbReference type="GO" id="GO:0005886">
    <property type="term" value="C:plasma membrane"/>
    <property type="evidence" value="ECO:0007669"/>
    <property type="project" value="TreeGrafter"/>
</dbReference>
<keyword evidence="16" id="KW-1185">Reference proteome</keyword>
<dbReference type="InterPro" id="IPR009003">
    <property type="entry name" value="Peptidase_S1_PA"/>
</dbReference>
<feature type="compositionally biased region" description="Basic and acidic residues" evidence="12">
    <location>
        <begin position="463"/>
        <end position="475"/>
    </location>
</feature>
<feature type="compositionally biased region" description="Polar residues" evidence="12">
    <location>
        <begin position="382"/>
        <end position="403"/>
    </location>
</feature>
<dbReference type="InterPro" id="IPR001190">
    <property type="entry name" value="SRCR"/>
</dbReference>